<accession>A0AAW1QT62</accession>
<dbReference type="EMBL" id="JALJOS010000028">
    <property type="protein sequence ID" value="KAK9824725.1"/>
    <property type="molecule type" value="Genomic_DNA"/>
</dbReference>
<proteinExistence type="predicted"/>
<dbReference type="PANTHER" id="PTHR36205:SF2">
    <property type="entry name" value="MAJOR FACILITATOR SUPERFAMILY TRANSPORTER"/>
    <property type="match status" value="1"/>
</dbReference>
<comment type="caution">
    <text evidence="3">The sequence shown here is derived from an EMBL/GenBank/DDBJ whole genome shotgun (WGS) entry which is preliminary data.</text>
</comment>
<organism evidence="3 4">
    <name type="scientific">Apatococcus lobatus</name>
    <dbReference type="NCBI Taxonomy" id="904363"/>
    <lineage>
        <taxon>Eukaryota</taxon>
        <taxon>Viridiplantae</taxon>
        <taxon>Chlorophyta</taxon>
        <taxon>core chlorophytes</taxon>
        <taxon>Trebouxiophyceae</taxon>
        <taxon>Chlorellales</taxon>
        <taxon>Chlorellaceae</taxon>
        <taxon>Apatococcus</taxon>
    </lineage>
</organism>
<evidence type="ECO:0000256" key="1">
    <source>
        <dbReference type="SAM" id="MobiDB-lite"/>
    </source>
</evidence>
<evidence type="ECO:0000256" key="2">
    <source>
        <dbReference type="SAM" id="SignalP"/>
    </source>
</evidence>
<dbReference type="Pfam" id="PF11885">
    <property type="entry name" value="DUF3405"/>
    <property type="match status" value="2"/>
</dbReference>
<gene>
    <name evidence="3" type="ORF">WJX74_001430</name>
</gene>
<dbReference type="PANTHER" id="PTHR36205">
    <property type="entry name" value="CHROMOSOME 19, WHOLE GENOME SHOTGUN SEQUENCE"/>
    <property type="match status" value="1"/>
</dbReference>
<sequence>MTGLHTWRKLVAILLLASPTLQSDGIRMWSPQNPALPEGCYTYHQRYQAAQSPAREFSPPAEAKLVVLLKVHRHALIGIKQDLLWALEALAEEVQSSGYDFHILYEVQDNRTQPEGLSDRLWKSCYLYDSHDIFHKYKAIPNLVSGENFNSGPGPRGAQLPMTWFMYDHPGYKFAWVMEYDVRLIGHWGQFLDAALQLAQWTPKNPWHSADEGSEKSKHTRALAEDPPPTAYPDLVTFWPYEEHEHWIDTRVGMEGPNMYSLHMVWGGSRDLFDRMHDYSMQGRTAYYEVFMATIARHHGMKYVSIPHAIWTEGAGPESYHCCIAGAPRLYTDWYHGSHCAKLTLVHPVKLVEDFWPSV</sequence>
<evidence type="ECO:0000313" key="3">
    <source>
        <dbReference type="EMBL" id="KAK9824725.1"/>
    </source>
</evidence>
<keyword evidence="4" id="KW-1185">Reference proteome</keyword>
<dbReference type="Proteomes" id="UP001438707">
    <property type="component" value="Unassembled WGS sequence"/>
</dbReference>
<dbReference type="AlphaFoldDB" id="A0AAW1QT62"/>
<keyword evidence="2" id="KW-0732">Signal</keyword>
<feature type="signal peptide" evidence="2">
    <location>
        <begin position="1"/>
        <end position="25"/>
    </location>
</feature>
<feature type="region of interest" description="Disordered" evidence="1">
    <location>
        <begin position="207"/>
        <end position="229"/>
    </location>
</feature>
<protein>
    <submittedName>
        <fullName evidence="3">Uncharacterized protein</fullName>
    </submittedName>
</protein>
<reference evidence="3 4" key="1">
    <citation type="journal article" date="2024" name="Nat. Commun.">
        <title>Phylogenomics reveals the evolutionary origins of lichenization in chlorophyte algae.</title>
        <authorList>
            <person name="Puginier C."/>
            <person name="Libourel C."/>
            <person name="Otte J."/>
            <person name="Skaloud P."/>
            <person name="Haon M."/>
            <person name="Grisel S."/>
            <person name="Petersen M."/>
            <person name="Berrin J.G."/>
            <person name="Delaux P.M."/>
            <person name="Dal Grande F."/>
            <person name="Keller J."/>
        </authorList>
    </citation>
    <scope>NUCLEOTIDE SEQUENCE [LARGE SCALE GENOMIC DNA]</scope>
    <source>
        <strain evidence="3 4">SAG 2145</strain>
    </source>
</reference>
<dbReference type="InterPro" id="IPR021822">
    <property type="entry name" value="DUF3405"/>
</dbReference>
<feature type="chain" id="PRO_5044013532" evidence="2">
    <location>
        <begin position="26"/>
        <end position="359"/>
    </location>
</feature>
<evidence type="ECO:0000313" key="4">
    <source>
        <dbReference type="Proteomes" id="UP001438707"/>
    </source>
</evidence>
<name>A0AAW1QT62_9CHLO</name>